<keyword evidence="3" id="KW-1185">Reference proteome</keyword>
<dbReference type="PANTHER" id="PTHR43471">
    <property type="entry name" value="ABC TRANSPORTER PERMEASE"/>
    <property type="match status" value="1"/>
</dbReference>
<feature type="transmembrane region" description="Helical" evidence="1">
    <location>
        <begin position="130"/>
        <end position="146"/>
    </location>
</feature>
<feature type="transmembrane region" description="Helical" evidence="1">
    <location>
        <begin position="21"/>
        <end position="40"/>
    </location>
</feature>
<protein>
    <submittedName>
        <fullName evidence="2">ABC transporter permease</fullName>
    </submittedName>
</protein>
<feature type="transmembrane region" description="Helical" evidence="1">
    <location>
        <begin position="153"/>
        <end position="177"/>
    </location>
</feature>
<dbReference type="AlphaFoldDB" id="A0A6H1U140"/>
<evidence type="ECO:0000313" key="3">
    <source>
        <dbReference type="Proteomes" id="UP000500857"/>
    </source>
</evidence>
<evidence type="ECO:0000313" key="2">
    <source>
        <dbReference type="EMBL" id="QIZ72551.1"/>
    </source>
</evidence>
<gene>
    <name evidence="2" type="ORF">HCG48_19760</name>
</gene>
<keyword evidence="1" id="KW-1133">Transmembrane helix</keyword>
<dbReference type="KEGG" id="oxy:HCG48_19760"/>
<name>A0A6H1U140_9CYAN</name>
<dbReference type="Pfam" id="PF12679">
    <property type="entry name" value="ABC2_membrane_2"/>
    <property type="match status" value="1"/>
</dbReference>
<feature type="transmembrane region" description="Helical" evidence="1">
    <location>
        <begin position="230"/>
        <end position="252"/>
    </location>
</feature>
<proteinExistence type="predicted"/>
<organism evidence="2 3">
    <name type="scientific">Oxynema aestuarii AP17</name>
    <dbReference type="NCBI Taxonomy" id="2064643"/>
    <lineage>
        <taxon>Bacteria</taxon>
        <taxon>Bacillati</taxon>
        <taxon>Cyanobacteriota</taxon>
        <taxon>Cyanophyceae</taxon>
        <taxon>Oscillatoriophycideae</taxon>
        <taxon>Oscillatoriales</taxon>
        <taxon>Oscillatoriaceae</taxon>
        <taxon>Oxynema</taxon>
        <taxon>Oxynema aestuarii</taxon>
    </lineage>
</organism>
<feature type="transmembrane region" description="Helical" evidence="1">
    <location>
        <begin position="52"/>
        <end position="76"/>
    </location>
</feature>
<dbReference type="GO" id="GO:0005886">
    <property type="term" value="C:plasma membrane"/>
    <property type="evidence" value="ECO:0007669"/>
    <property type="project" value="UniProtKB-SubCell"/>
</dbReference>
<dbReference type="GO" id="GO:0140359">
    <property type="term" value="F:ABC-type transporter activity"/>
    <property type="evidence" value="ECO:0007669"/>
    <property type="project" value="InterPro"/>
</dbReference>
<sequence length="257" mass="27973">MNFARIFAIANNVFSEVIRDRVLYLIGLFVLFLAGIIRLLPELAAQTHNKMIVDIGIAAIGILGLIVTAFVGTGLINKEIERRTVLVLLSKPIGRAELIVGKHLGLSGVLAVLISSTTLFYFILLAINDIRFPFGSLLVAMLYLFLELSLLTAVAILFGVLTSSLLATLLTFGIYVIGHLSADILKAGELSQSPSLEAITKGIYFIIPNLSRLDLKNDAVYGVLPDLMTLLLNAGYALIYIVLLLAIANLIFARREF</sequence>
<evidence type="ECO:0000256" key="1">
    <source>
        <dbReference type="SAM" id="Phobius"/>
    </source>
</evidence>
<keyword evidence="1" id="KW-0812">Transmembrane</keyword>
<reference evidence="2 3" key="1">
    <citation type="submission" date="2020-04" db="EMBL/GenBank/DDBJ databases">
        <authorList>
            <person name="Basu S."/>
            <person name="Maruthanayagam V."/>
            <person name="Chakraborty S."/>
            <person name="Pramanik A."/>
            <person name="Mukherjee J."/>
            <person name="Brink B."/>
        </authorList>
    </citation>
    <scope>NUCLEOTIDE SEQUENCE [LARGE SCALE GENOMIC DNA]</scope>
    <source>
        <strain evidence="2 3">AP17</strain>
    </source>
</reference>
<dbReference type="Proteomes" id="UP000500857">
    <property type="component" value="Chromosome"/>
</dbReference>
<dbReference type="PANTHER" id="PTHR43471:SF10">
    <property type="entry name" value="SLL1107 PROTEIN"/>
    <property type="match status" value="1"/>
</dbReference>
<dbReference type="RefSeq" id="WP_168570699.1">
    <property type="nucleotide sequence ID" value="NZ_CP051167.1"/>
</dbReference>
<keyword evidence="1" id="KW-0472">Membrane</keyword>
<feature type="transmembrane region" description="Helical" evidence="1">
    <location>
        <begin position="104"/>
        <end position="124"/>
    </location>
</feature>
<accession>A0A6H1U140</accession>
<dbReference type="EMBL" id="CP051167">
    <property type="protein sequence ID" value="QIZ72551.1"/>
    <property type="molecule type" value="Genomic_DNA"/>
</dbReference>